<evidence type="ECO:0000313" key="2">
    <source>
        <dbReference type="Proteomes" id="UP000053989"/>
    </source>
</evidence>
<dbReference type="InParanoid" id="A0A0C3A179"/>
<feature type="non-terminal residue" evidence="1">
    <location>
        <position position="1"/>
    </location>
</feature>
<dbReference type="STRING" id="1036808.A0A0C3A179"/>
<organism evidence="1 2">
    <name type="scientific">Scleroderma citrinum Foug A</name>
    <dbReference type="NCBI Taxonomy" id="1036808"/>
    <lineage>
        <taxon>Eukaryota</taxon>
        <taxon>Fungi</taxon>
        <taxon>Dikarya</taxon>
        <taxon>Basidiomycota</taxon>
        <taxon>Agaricomycotina</taxon>
        <taxon>Agaricomycetes</taxon>
        <taxon>Agaricomycetidae</taxon>
        <taxon>Boletales</taxon>
        <taxon>Sclerodermatineae</taxon>
        <taxon>Sclerodermataceae</taxon>
        <taxon>Scleroderma</taxon>
    </lineage>
</organism>
<protein>
    <submittedName>
        <fullName evidence="1">Uncharacterized protein</fullName>
    </submittedName>
</protein>
<sequence>PSSAQKHPNPSTLELGPQKKLLIQDPLVHRSCHFGCAVHTFCSVQTLVTNGIIHMGGDDMESLAAAYWKEFAVFRELLKMVPGLKARLMESSEDDVITISDLIQKDINGACADDMEGMKEVGHSHDSAIIDWITPRGQSLTPHILQKAKSGRGFNHEQTGALLCPAGLDWNNMDLCVVVCPWCQPWVTSVFLYANFTYDLEDPWNGLLWSGLLVLAFKHIFTSPSSVDQEPKATHSGNAHLHGMWSVTKVSIAYVTTQ</sequence>
<gene>
    <name evidence="1" type="ORF">SCLCIDRAFT_83603</name>
</gene>
<dbReference type="OrthoDB" id="3160134at2759"/>
<keyword evidence="2" id="KW-1185">Reference proteome</keyword>
<dbReference type="Proteomes" id="UP000053989">
    <property type="component" value="Unassembled WGS sequence"/>
</dbReference>
<feature type="non-terminal residue" evidence="1">
    <location>
        <position position="258"/>
    </location>
</feature>
<proteinExistence type="predicted"/>
<reference evidence="2" key="2">
    <citation type="submission" date="2015-01" db="EMBL/GenBank/DDBJ databases">
        <title>Evolutionary Origins and Diversification of the Mycorrhizal Mutualists.</title>
        <authorList>
            <consortium name="DOE Joint Genome Institute"/>
            <consortium name="Mycorrhizal Genomics Consortium"/>
            <person name="Kohler A."/>
            <person name="Kuo A."/>
            <person name="Nagy L.G."/>
            <person name="Floudas D."/>
            <person name="Copeland A."/>
            <person name="Barry K.W."/>
            <person name="Cichocki N."/>
            <person name="Veneault-Fourrey C."/>
            <person name="LaButti K."/>
            <person name="Lindquist E.A."/>
            <person name="Lipzen A."/>
            <person name="Lundell T."/>
            <person name="Morin E."/>
            <person name="Murat C."/>
            <person name="Riley R."/>
            <person name="Ohm R."/>
            <person name="Sun H."/>
            <person name="Tunlid A."/>
            <person name="Henrissat B."/>
            <person name="Grigoriev I.V."/>
            <person name="Hibbett D.S."/>
            <person name="Martin F."/>
        </authorList>
    </citation>
    <scope>NUCLEOTIDE SEQUENCE [LARGE SCALE GENOMIC DNA]</scope>
    <source>
        <strain evidence="2">Foug A</strain>
    </source>
</reference>
<dbReference type="EMBL" id="KN822086">
    <property type="protein sequence ID" value="KIM58427.1"/>
    <property type="molecule type" value="Genomic_DNA"/>
</dbReference>
<accession>A0A0C3A179</accession>
<dbReference type="Pfam" id="PF20414">
    <property type="entry name" value="DUF6698"/>
    <property type="match status" value="1"/>
</dbReference>
<dbReference type="AlphaFoldDB" id="A0A0C3A179"/>
<reference evidence="1 2" key="1">
    <citation type="submission" date="2014-04" db="EMBL/GenBank/DDBJ databases">
        <authorList>
            <consortium name="DOE Joint Genome Institute"/>
            <person name="Kuo A."/>
            <person name="Kohler A."/>
            <person name="Nagy L.G."/>
            <person name="Floudas D."/>
            <person name="Copeland A."/>
            <person name="Barry K.W."/>
            <person name="Cichocki N."/>
            <person name="Veneault-Fourrey C."/>
            <person name="LaButti K."/>
            <person name="Lindquist E.A."/>
            <person name="Lipzen A."/>
            <person name="Lundell T."/>
            <person name="Morin E."/>
            <person name="Murat C."/>
            <person name="Sun H."/>
            <person name="Tunlid A."/>
            <person name="Henrissat B."/>
            <person name="Grigoriev I.V."/>
            <person name="Hibbett D.S."/>
            <person name="Martin F."/>
            <person name="Nordberg H.P."/>
            <person name="Cantor M.N."/>
            <person name="Hua S.X."/>
        </authorList>
    </citation>
    <scope>NUCLEOTIDE SEQUENCE [LARGE SCALE GENOMIC DNA]</scope>
    <source>
        <strain evidence="1 2">Foug A</strain>
    </source>
</reference>
<dbReference type="HOGENOM" id="CLU_035918_3_1_1"/>
<name>A0A0C3A179_9AGAM</name>
<dbReference type="InterPro" id="IPR046521">
    <property type="entry name" value="DUF6698"/>
</dbReference>
<evidence type="ECO:0000313" key="1">
    <source>
        <dbReference type="EMBL" id="KIM58427.1"/>
    </source>
</evidence>